<feature type="domain" description="N-end aminoacyl transferase N-terminal" evidence="5">
    <location>
        <begin position="20"/>
        <end position="90"/>
    </location>
</feature>
<dbReference type="InterPro" id="IPR007472">
    <property type="entry name" value="N-end_Aminoacyl_Trfase_C"/>
</dbReference>
<evidence type="ECO:0000256" key="2">
    <source>
        <dbReference type="ARBA" id="ARBA00022679"/>
    </source>
</evidence>
<dbReference type="Proteomes" id="UP001595693">
    <property type="component" value="Unassembled WGS sequence"/>
</dbReference>
<dbReference type="NCBIfam" id="NF002342">
    <property type="entry name" value="PRK01305.1-3"/>
    <property type="match status" value="1"/>
</dbReference>
<dbReference type="NCBIfam" id="NF002341">
    <property type="entry name" value="PRK01305.1-1"/>
    <property type="match status" value="1"/>
</dbReference>
<dbReference type="Pfam" id="PF04377">
    <property type="entry name" value="ATE_C"/>
    <property type="match status" value="1"/>
</dbReference>
<gene>
    <name evidence="4" type="primary">bpt</name>
    <name evidence="7" type="ORF">ACFOW3_20800</name>
</gene>
<dbReference type="PANTHER" id="PTHR21367:SF1">
    <property type="entry name" value="ARGINYL-TRNA--PROTEIN TRANSFERASE 1"/>
    <property type="match status" value="1"/>
</dbReference>
<evidence type="ECO:0000256" key="4">
    <source>
        <dbReference type="HAMAP-Rule" id="MF_00689"/>
    </source>
</evidence>
<comment type="caution">
    <text evidence="7">The sequence shown here is derived from an EMBL/GenBank/DDBJ whole genome shotgun (WGS) entry which is preliminary data.</text>
</comment>
<comment type="similarity">
    <text evidence="4">Belongs to the R-transferase family. Bpt subfamily.</text>
</comment>
<reference evidence="8" key="1">
    <citation type="journal article" date="2019" name="Int. J. Syst. Evol. Microbiol.">
        <title>The Global Catalogue of Microorganisms (GCM) 10K type strain sequencing project: providing services to taxonomists for standard genome sequencing and annotation.</title>
        <authorList>
            <consortium name="The Broad Institute Genomics Platform"/>
            <consortium name="The Broad Institute Genome Sequencing Center for Infectious Disease"/>
            <person name="Wu L."/>
            <person name="Ma J."/>
        </authorList>
    </citation>
    <scope>NUCLEOTIDE SEQUENCE [LARGE SCALE GENOMIC DNA]</scope>
    <source>
        <strain evidence="8">CCUG 2113</strain>
    </source>
</reference>
<evidence type="ECO:0000313" key="7">
    <source>
        <dbReference type="EMBL" id="MFC3937066.1"/>
    </source>
</evidence>
<dbReference type="GO" id="GO:0004057">
    <property type="term" value="F:arginyl-tRNA--protein transferase activity"/>
    <property type="evidence" value="ECO:0007669"/>
    <property type="project" value="UniProtKB-EC"/>
</dbReference>
<keyword evidence="2 4" id="KW-0808">Transferase</keyword>
<evidence type="ECO:0000313" key="8">
    <source>
        <dbReference type="Proteomes" id="UP001595693"/>
    </source>
</evidence>
<comment type="subcellular location">
    <subcellularLocation>
        <location evidence="4">Cytoplasm</location>
    </subcellularLocation>
</comment>
<evidence type="ECO:0000259" key="5">
    <source>
        <dbReference type="Pfam" id="PF04376"/>
    </source>
</evidence>
<sequence length="253" mass="29048">MTQLNDLPLQTLQFYATAPYPCSYLPDRQARSQVATPSHLIQSDVYSDLVAKGFRRSGMFTYRPYCDGCQACTPLRVLVNEFQPDRSQRRATVRHGNLQARVLRLCFVPEHYQLYLRYQNGRHAGGGMDHDSIDQYTQFLLQSRVNSRLVEFRETDGITGEPGALKMVSILDVLDDGLSAVYTFYEPEPHCSYGTYNVMWQIAQARSLELPHVYLGYWIEASPKMNYKARFHPHEIRTDGQWHRASQGANQSG</sequence>
<evidence type="ECO:0000259" key="6">
    <source>
        <dbReference type="Pfam" id="PF04377"/>
    </source>
</evidence>
<comment type="catalytic activity">
    <reaction evidence="4">
        <text>N-terminal L-aspartyl-[protein] + L-leucyl-tRNA(Leu) = N-terminal L-leucyl-L-aspartyl-[protein] + tRNA(Leu) + H(+)</text>
        <dbReference type="Rhea" id="RHEA:50420"/>
        <dbReference type="Rhea" id="RHEA-COMP:9613"/>
        <dbReference type="Rhea" id="RHEA-COMP:9622"/>
        <dbReference type="Rhea" id="RHEA-COMP:12669"/>
        <dbReference type="Rhea" id="RHEA-COMP:12674"/>
        <dbReference type="ChEBI" id="CHEBI:15378"/>
        <dbReference type="ChEBI" id="CHEBI:64720"/>
        <dbReference type="ChEBI" id="CHEBI:78442"/>
        <dbReference type="ChEBI" id="CHEBI:78494"/>
        <dbReference type="ChEBI" id="CHEBI:133042"/>
        <dbReference type="EC" id="2.3.2.29"/>
    </reaction>
</comment>
<accession>A0ABV8DEU3</accession>
<dbReference type="RefSeq" id="WP_055393789.1">
    <property type="nucleotide sequence ID" value="NZ_JAMXAX010000011.1"/>
</dbReference>
<protein>
    <recommendedName>
        <fullName evidence="4">Aspartate/glutamate leucyltransferase</fullName>
        <ecNumber evidence="4">2.3.2.29</ecNumber>
    </recommendedName>
</protein>
<dbReference type="InterPro" id="IPR030700">
    <property type="entry name" value="N-end_Aminoacyl_Trfase"/>
</dbReference>
<dbReference type="InterPro" id="IPR016181">
    <property type="entry name" value="Acyl_CoA_acyltransferase"/>
</dbReference>
<dbReference type="EMBL" id="JBHSAJ010000062">
    <property type="protein sequence ID" value="MFC3937066.1"/>
    <property type="molecule type" value="Genomic_DNA"/>
</dbReference>
<evidence type="ECO:0000256" key="3">
    <source>
        <dbReference type="ARBA" id="ARBA00023315"/>
    </source>
</evidence>
<comment type="function">
    <text evidence="4">Functions in the N-end rule pathway of protein degradation where it conjugates Leu from its aminoacyl-tRNA to the N-termini of proteins containing an N-terminal aspartate or glutamate.</text>
</comment>
<dbReference type="HAMAP" id="MF_00689">
    <property type="entry name" value="Bpt"/>
    <property type="match status" value="1"/>
</dbReference>
<dbReference type="PANTHER" id="PTHR21367">
    <property type="entry name" value="ARGININE-TRNA-PROTEIN TRANSFERASE 1"/>
    <property type="match status" value="1"/>
</dbReference>
<dbReference type="PIRSF" id="PIRSF037208">
    <property type="entry name" value="ATE_pro_prd"/>
    <property type="match status" value="1"/>
</dbReference>
<dbReference type="InterPro" id="IPR017138">
    <property type="entry name" value="Asp_Glu_LeuTrfase"/>
</dbReference>
<keyword evidence="1 4" id="KW-0963">Cytoplasm</keyword>
<dbReference type="InterPro" id="IPR007471">
    <property type="entry name" value="N-end_Aminoacyl_Trfase_N"/>
</dbReference>
<dbReference type="EC" id="2.3.2.29" evidence="4"/>
<dbReference type="Pfam" id="PF04376">
    <property type="entry name" value="ATE_N"/>
    <property type="match status" value="1"/>
</dbReference>
<feature type="domain" description="N-end rule aminoacyl transferase C-terminal" evidence="6">
    <location>
        <begin position="110"/>
        <end position="236"/>
    </location>
</feature>
<evidence type="ECO:0000256" key="1">
    <source>
        <dbReference type="ARBA" id="ARBA00022490"/>
    </source>
</evidence>
<keyword evidence="3 4" id="KW-0012">Acyltransferase</keyword>
<dbReference type="SUPFAM" id="SSF55729">
    <property type="entry name" value="Acyl-CoA N-acyltransferases (Nat)"/>
    <property type="match status" value="1"/>
</dbReference>
<keyword evidence="8" id="KW-1185">Reference proteome</keyword>
<dbReference type="NCBIfam" id="NF002346">
    <property type="entry name" value="PRK01305.2-3"/>
    <property type="match status" value="1"/>
</dbReference>
<organism evidence="7 8">
    <name type="scientific">Acidovorax facilis</name>
    <dbReference type="NCBI Taxonomy" id="12917"/>
    <lineage>
        <taxon>Bacteria</taxon>
        <taxon>Pseudomonadati</taxon>
        <taxon>Pseudomonadota</taxon>
        <taxon>Betaproteobacteria</taxon>
        <taxon>Burkholderiales</taxon>
        <taxon>Comamonadaceae</taxon>
        <taxon>Acidovorax</taxon>
    </lineage>
</organism>
<proteinExistence type="inferred from homology"/>
<name>A0ABV8DEU3_9BURK</name>
<comment type="catalytic activity">
    <reaction evidence="4">
        <text>N-terminal L-glutamyl-[protein] + L-leucyl-tRNA(Leu) = N-terminal L-leucyl-L-glutamyl-[protein] + tRNA(Leu) + H(+)</text>
        <dbReference type="Rhea" id="RHEA:50412"/>
        <dbReference type="Rhea" id="RHEA-COMP:9613"/>
        <dbReference type="Rhea" id="RHEA-COMP:9622"/>
        <dbReference type="Rhea" id="RHEA-COMP:12664"/>
        <dbReference type="Rhea" id="RHEA-COMP:12668"/>
        <dbReference type="ChEBI" id="CHEBI:15378"/>
        <dbReference type="ChEBI" id="CHEBI:64721"/>
        <dbReference type="ChEBI" id="CHEBI:78442"/>
        <dbReference type="ChEBI" id="CHEBI:78494"/>
        <dbReference type="ChEBI" id="CHEBI:133041"/>
        <dbReference type="EC" id="2.3.2.29"/>
    </reaction>
</comment>